<dbReference type="InterPro" id="IPR009057">
    <property type="entry name" value="Homeodomain-like_sf"/>
</dbReference>
<dbReference type="GO" id="GO:0003700">
    <property type="term" value="F:DNA-binding transcription factor activity"/>
    <property type="evidence" value="ECO:0007669"/>
    <property type="project" value="InterPro"/>
</dbReference>
<evidence type="ECO:0000256" key="2">
    <source>
        <dbReference type="ARBA" id="ARBA00023125"/>
    </source>
</evidence>
<proteinExistence type="predicted"/>
<accession>A0A926GE89</accession>
<dbReference type="SMART" id="SM00342">
    <property type="entry name" value="HTH_ARAC"/>
    <property type="match status" value="1"/>
</dbReference>
<dbReference type="SUPFAM" id="SSF46689">
    <property type="entry name" value="Homeodomain-like"/>
    <property type="match status" value="1"/>
</dbReference>
<dbReference type="PANTHER" id="PTHR47894">
    <property type="entry name" value="HTH-TYPE TRANSCRIPTIONAL REGULATOR GADX"/>
    <property type="match status" value="1"/>
</dbReference>
<dbReference type="PRINTS" id="PR00032">
    <property type="entry name" value="HTHARAC"/>
</dbReference>
<dbReference type="PROSITE" id="PS01124">
    <property type="entry name" value="HTH_ARAC_FAMILY_2"/>
    <property type="match status" value="1"/>
</dbReference>
<dbReference type="Pfam" id="PF12625">
    <property type="entry name" value="Arabinose_bd"/>
    <property type="match status" value="1"/>
</dbReference>
<dbReference type="PANTHER" id="PTHR47894:SF4">
    <property type="entry name" value="HTH-TYPE TRANSCRIPTIONAL REGULATOR GADX"/>
    <property type="match status" value="1"/>
</dbReference>
<comment type="caution">
    <text evidence="5">The sequence shown here is derived from an EMBL/GenBank/DDBJ whole genome shotgun (WGS) entry which is preliminary data.</text>
</comment>
<feature type="domain" description="HTH araC/xylS-type" evidence="4">
    <location>
        <begin position="234"/>
        <end position="332"/>
    </location>
</feature>
<dbReference type="AlphaFoldDB" id="A0A926GE89"/>
<dbReference type="InterPro" id="IPR020449">
    <property type="entry name" value="Tscrpt_reg_AraC-type_HTH"/>
</dbReference>
<dbReference type="Pfam" id="PF12833">
    <property type="entry name" value="HTH_18"/>
    <property type="match status" value="1"/>
</dbReference>
<keyword evidence="3" id="KW-0804">Transcription</keyword>
<protein>
    <submittedName>
        <fullName evidence="5">AraC family transcriptional regulator ligand-binding domain-containing protein</fullName>
    </submittedName>
</protein>
<dbReference type="InterPro" id="IPR018060">
    <property type="entry name" value="HTH_AraC"/>
</dbReference>
<dbReference type="Gene3D" id="1.10.10.60">
    <property type="entry name" value="Homeodomain-like"/>
    <property type="match status" value="1"/>
</dbReference>
<dbReference type="GO" id="GO:0000976">
    <property type="term" value="F:transcription cis-regulatory region binding"/>
    <property type="evidence" value="ECO:0007669"/>
    <property type="project" value="TreeGrafter"/>
</dbReference>
<dbReference type="RefSeq" id="WP_187794898.1">
    <property type="nucleotide sequence ID" value="NZ_JACOQL010000006.1"/>
</dbReference>
<sequence length="338" mass="37163">MKTGRYYVRATKLAGLPQMAAGRGVDLAAQMLAVGLDPAALRHPEMIIDYRGFRDLLHGCAVAWDLPDIGIRMADYQAIDFLGPVALVTRMERTARGALKAIIANLVIYSNATVMALEEGGDTATLVLNRRGDAPDGRENAELIMAQGKIALDAISGMRLPLIEAAFIHGRGASSRAVATFFDCPIRYDQGRNALIFDRAHLDRPIEKSDLAYHDLIRRYLADTHAELAKGATDAVRAEIARQMEFGQCTLESVAYAVRMTPRSLQRQLRGEGTSLRELVDEWRRDRALSMVTNTRLPLSEISQALGYSEQSVFSQAFRRWFGNAPQKLRSGGAAADG</sequence>
<evidence type="ECO:0000256" key="3">
    <source>
        <dbReference type="ARBA" id="ARBA00023163"/>
    </source>
</evidence>
<keyword evidence="6" id="KW-1185">Reference proteome</keyword>
<dbReference type="GO" id="GO:0005829">
    <property type="term" value="C:cytosol"/>
    <property type="evidence" value="ECO:0007669"/>
    <property type="project" value="TreeGrafter"/>
</dbReference>
<keyword evidence="1" id="KW-0805">Transcription regulation</keyword>
<gene>
    <name evidence="5" type="ORF">H4P12_17365</name>
</gene>
<dbReference type="Proteomes" id="UP000608594">
    <property type="component" value="Unassembled WGS sequence"/>
</dbReference>
<dbReference type="EMBL" id="JACOQL010000006">
    <property type="protein sequence ID" value="MBC9248436.1"/>
    <property type="molecule type" value="Genomic_DNA"/>
</dbReference>
<keyword evidence="2" id="KW-0238">DNA-binding</keyword>
<evidence type="ECO:0000313" key="6">
    <source>
        <dbReference type="Proteomes" id="UP000608594"/>
    </source>
</evidence>
<evidence type="ECO:0000313" key="5">
    <source>
        <dbReference type="EMBL" id="MBC9248436.1"/>
    </source>
</evidence>
<dbReference type="InterPro" id="IPR032687">
    <property type="entry name" value="AraC-type_N"/>
</dbReference>
<evidence type="ECO:0000259" key="4">
    <source>
        <dbReference type="PROSITE" id="PS01124"/>
    </source>
</evidence>
<reference evidence="5" key="1">
    <citation type="submission" date="2020-08" db="EMBL/GenBank/DDBJ databases">
        <title>Paracoccus amoyensis sp. nov., isolated from the surface seawater at coast of Xiamen, Fujian.</title>
        <authorList>
            <person name="Lyu L."/>
        </authorList>
    </citation>
    <scope>NUCLEOTIDE SEQUENCE</scope>
    <source>
        <strain evidence="5">11-3</strain>
    </source>
</reference>
<name>A0A926GE89_9RHOB</name>
<evidence type="ECO:0000256" key="1">
    <source>
        <dbReference type="ARBA" id="ARBA00023015"/>
    </source>
</evidence>
<organism evidence="5 6">
    <name type="scientific">Paracoccus amoyensis</name>
    <dbReference type="NCBI Taxonomy" id="2760093"/>
    <lineage>
        <taxon>Bacteria</taxon>
        <taxon>Pseudomonadati</taxon>
        <taxon>Pseudomonadota</taxon>
        <taxon>Alphaproteobacteria</taxon>
        <taxon>Rhodobacterales</taxon>
        <taxon>Paracoccaceae</taxon>
        <taxon>Paracoccus</taxon>
    </lineage>
</organism>